<gene>
    <name evidence="11" type="primary">petA</name>
    <name evidence="11" type="ORF">DBO85_02700</name>
</gene>
<evidence type="ECO:0000256" key="9">
    <source>
        <dbReference type="SAM" id="Phobius"/>
    </source>
</evidence>
<dbReference type="PROSITE" id="PS51296">
    <property type="entry name" value="RIESKE"/>
    <property type="match status" value="1"/>
</dbReference>
<dbReference type="InterPro" id="IPR036922">
    <property type="entry name" value="Rieske_2Fe-2S_sf"/>
</dbReference>
<dbReference type="PANTHER" id="PTHR10134">
    <property type="entry name" value="CYTOCHROME B-C1 COMPLEX SUBUNIT RIESKE, MITOCHONDRIAL"/>
    <property type="match status" value="1"/>
</dbReference>
<dbReference type="NCBIfam" id="TIGR01416">
    <property type="entry name" value="Rieske_proteo"/>
    <property type="match status" value="1"/>
</dbReference>
<dbReference type="GO" id="GO:0051537">
    <property type="term" value="F:2 iron, 2 sulfur cluster binding"/>
    <property type="evidence" value="ECO:0007669"/>
    <property type="project" value="UniProtKB-KW"/>
</dbReference>
<dbReference type="Proteomes" id="UP000244064">
    <property type="component" value="Unassembled WGS sequence"/>
</dbReference>
<dbReference type="InterPro" id="IPR017941">
    <property type="entry name" value="Rieske_2Fe-2S"/>
</dbReference>
<comment type="caution">
    <text evidence="11">The sequence shown here is derived from an EMBL/GenBank/DDBJ whole genome shotgun (WGS) entry which is preliminary data.</text>
</comment>
<evidence type="ECO:0000256" key="5">
    <source>
        <dbReference type="ARBA" id="ARBA00023004"/>
    </source>
</evidence>
<dbReference type="GO" id="GO:0008121">
    <property type="term" value="F:quinol-cytochrome-c reductase activity"/>
    <property type="evidence" value="ECO:0007669"/>
    <property type="project" value="InterPro"/>
</dbReference>
<dbReference type="Pfam" id="PF00355">
    <property type="entry name" value="Rieske"/>
    <property type="match status" value="1"/>
</dbReference>
<proteinExistence type="predicted"/>
<feature type="domain" description="Rieske" evidence="10">
    <location>
        <begin position="224"/>
        <end position="321"/>
    </location>
</feature>
<protein>
    <submittedName>
        <fullName evidence="11">Ubiquinol-cytochrome c reductase iron-sulfur subunit</fullName>
    </submittedName>
</protein>
<evidence type="ECO:0000256" key="7">
    <source>
        <dbReference type="ARBA" id="ARBA00023136"/>
    </source>
</evidence>
<dbReference type="CDD" id="cd03470">
    <property type="entry name" value="Rieske_cytochrome_bc1"/>
    <property type="match status" value="1"/>
</dbReference>
<reference evidence="11 12" key="1">
    <citation type="submission" date="2018-04" db="EMBL/GenBank/DDBJ databases">
        <title>Pseudomonas sp. nov., isolated from mangrove soil.</title>
        <authorList>
            <person name="Chen C."/>
        </authorList>
    </citation>
    <scope>NUCLEOTIDE SEQUENCE [LARGE SCALE GENOMIC DNA]</scope>
    <source>
        <strain evidence="11 12">TC-11</strain>
    </source>
</reference>
<evidence type="ECO:0000256" key="6">
    <source>
        <dbReference type="ARBA" id="ARBA00023014"/>
    </source>
</evidence>
<feature type="transmembrane region" description="Helical" evidence="9">
    <location>
        <begin position="83"/>
        <end position="102"/>
    </location>
</feature>
<keyword evidence="5" id="KW-0408">Iron</keyword>
<evidence type="ECO:0000256" key="2">
    <source>
        <dbReference type="ARBA" id="ARBA00022714"/>
    </source>
</evidence>
<feature type="transmembrane region" description="Helical" evidence="9">
    <location>
        <begin position="12"/>
        <end position="33"/>
    </location>
</feature>
<organism evidence="11 12">
    <name type="scientific">Pseudomonas mangrovi</name>
    <dbReference type="NCBI Taxonomy" id="2161748"/>
    <lineage>
        <taxon>Bacteria</taxon>
        <taxon>Pseudomonadati</taxon>
        <taxon>Pseudomonadota</taxon>
        <taxon>Gammaproteobacteria</taxon>
        <taxon>Pseudomonadales</taxon>
        <taxon>Pseudomonadaceae</taxon>
        <taxon>Pseudomonas</taxon>
    </lineage>
</organism>
<evidence type="ECO:0000256" key="3">
    <source>
        <dbReference type="ARBA" id="ARBA00022723"/>
    </source>
</evidence>
<dbReference type="GO" id="GO:0046872">
    <property type="term" value="F:metal ion binding"/>
    <property type="evidence" value="ECO:0007669"/>
    <property type="project" value="UniProtKB-KW"/>
</dbReference>
<keyword evidence="6" id="KW-0411">Iron-sulfur</keyword>
<dbReference type="InterPro" id="IPR014349">
    <property type="entry name" value="Rieske_Fe-S_prot"/>
</dbReference>
<dbReference type="OrthoDB" id="9767869at2"/>
<dbReference type="SUPFAM" id="SSF50022">
    <property type="entry name" value="ISP domain"/>
    <property type="match status" value="1"/>
</dbReference>
<keyword evidence="2" id="KW-0001">2Fe-2S</keyword>
<evidence type="ECO:0000256" key="1">
    <source>
        <dbReference type="ARBA" id="ARBA00022692"/>
    </source>
</evidence>
<evidence type="ECO:0000313" key="12">
    <source>
        <dbReference type="Proteomes" id="UP000244064"/>
    </source>
</evidence>
<name>A0A2T5PE73_9PSED</name>
<keyword evidence="12" id="KW-1185">Reference proteome</keyword>
<evidence type="ECO:0000313" key="11">
    <source>
        <dbReference type="EMBL" id="PTU76007.1"/>
    </source>
</evidence>
<keyword evidence="7 9" id="KW-0472">Membrane</keyword>
<feature type="transmembrane region" description="Helical" evidence="9">
    <location>
        <begin position="150"/>
        <end position="171"/>
    </location>
</feature>
<accession>A0A2T5PE73</accession>
<keyword evidence="1 9" id="KW-0812">Transmembrane</keyword>
<dbReference type="AlphaFoldDB" id="A0A2T5PE73"/>
<dbReference type="EMBL" id="QASN01000003">
    <property type="protein sequence ID" value="PTU76007.1"/>
    <property type="molecule type" value="Genomic_DNA"/>
</dbReference>
<keyword evidence="3" id="KW-0479">Metal-binding</keyword>
<evidence type="ECO:0000256" key="8">
    <source>
        <dbReference type="ARBA" id="ARBA00023157"/>
    </source>
</evidence>
<keyword evidence="4 9" id="KW-1133">Transmembrane helix</keyword>
<evidence type="ECO:0000256" key="4">
    <source>
        <dbReference type="ARBA" id="ARBA00022989"/>
    </source>
</evidence>
<dbReference type="Gene3D" id="2.102.10.10">
    <property type="entry name" value="Rieske [2Fe-2S] iron-sulphur domain"/>
    <property type="match status" value="1"/>
</dbReference>
<feature type="transmembrane region" description="Helical" evidence="9">
    <location>
        <begin position="53"/>
        <end position="71"/>
    </location>
</feature>
<feature type="transmembrane region" description="Helical" evidence="9">
    <location>
        <begin position="114"/>
        <end position="138"/>
    </location>
</feature>
<sequence>MNKRNLAFFAQSFLALCLAIQVWVWLIYIGVFWSSDSLVSLGDLVHSVGPLKAAWKAFLAMLVPTLLISFFVRQRLSAGLRTLLYAALGCLCGALWLLYLAGQSVGFFLQQARLYLAAGALAGLVYGLIMGMSLKVSADQAGQSVRRRNLLGSLGLFAGGAGLLGSLFGPWDLWKNRNSYLDVDLSGLQEGQRMTVELARKPVWIIRRSAQTIRLLEEENPRLADPLSASSQQPEQARNALRSVRPEYFIVYGICTHLACIPDYRPDNSGTPEPFARPGPQFFCPCHGGVFDLAGRVYANMPPPTNLVVPEYEFISDQVVRLHFPSLAQEWRL</sequence>
<evidence type="ECO:0000259" key="10">
    <source>
        <dbReference type="PROSITE" id="PS51296"/>
    </source>
</evidence>
<dbReference type="InterPro" id="IPR006317">
    <property type="entry name" value="Ubiquinol_cyt_c_Rdtase_Fe-S-su"/>
</dbReference>
<dbReference type="RefSeq" id="WP_108105056.1">
    <property type="nucleotide sequence ID" value="NZ_QASN01000003.1"/>
</dbReference>
<keyword evidence="8" id="KW-1015">Disulfide bond</keyword>